<sequence>MTMDQLPNFQDLKVSQSSQAFSRQTMGSLDHLLILLPEKPHTRLFRKLPQGTQLERMFKRSKIVGSGVVTSRLNNQRDTGITLSTCTEKSTFQRLTWARKLVAECLKNSPGTLGVSAIGLNEEERQRVIVAIVAAAEAAAFKLPEFKSAEKSRPRSLKRLKILSAQPRIDLSEVNASSLGNNVARWFTALPPNELNAKTYRHMAEQLAKKYGIRSEFFGEHKLKKLGAGAFLAVAQGNPNRDAGILRLSYRPKNQVKPDLALVGKGILFDTGGTNLKPFKSMLDMHKDMQGSAVALGTLIALSKLQVTYAVDAWLAITENRISGTAYKSQDVVRAANGMTIQVIHTDAEGRMVLADTLALAARENPGLIIDYATLTGSCVVALTERYSGAFSNREELAAQITLSGTESGERIWSFPMDEDYDEDLLSSVADVKQCATTGHGDHILAARFLSKFVPDSIPWVHLDLSAGQHKGGLAHIPSDLTGFGVRLTVNLLRCNQVGL</sequence>
<feature type="domain" description="Cytosol aminopeptidase" evidence="5">
    <location>
        <begin position="182"/>
        <end position="489"/>
    </location>
</feature>
<evidence type="ECO:0000313" key="6">
    <source>
        <dbReference type="EMBL" id="SVA34946.1"/>
    </source>
</evidence>
<dbReference type="SUPFAM" id="SSF53187">
    <property type="entry name" value="Zn-dependent exopeptidases"/>
    <property type="match status" value="1"/>
</dbReference>
<dbReference type="GO" id="GO:0005737">
    <property type="term" value="C:cytoplasm"/>
    <property type="evidence" value="ECO:0007669"/>
    <property type="project" value="InterPro"/>
</dbReference>
<name>A0A381V3H8_9ZZZZ</name>
<accession>A0A381V3H8</accession>
<dbReference type="EMBL" id="UINC01007758">
    <property type="protein sequence ID" value="SVA34946.1"/>
    <property type="molecule type" value="Genomic_DNA"/>
</dbReference>
<keyword evidence="2" id="KW-0031">Aminopeptidase</keyword>
<comment type="similarity">
    <text evidence="1">Belongs to the peptidase M17 family.</text>
</comment>
<keyword evidence="3" id="KW-0645">Protease</keyword>
<dbReference type="PANTHER" id="PTHR11963:SF23">
    <property type="entry name" value="CYTOSOL AMINOPEPTIDASE"/>
    <property type="match status" value="1"/>
</dbReference>
<dbReference type="PRINTS" id="PR00481">
    <property type="entry name" value="LAMNOPPTDASE"/>
</dbReference>
<evidence type="ECO:0000256" key="4">
    <source>
        <dbReference type="ARBA" id="ARBA00022801"/>
    </source>
</evidence>
<reference evidence="6" key="1">
    <citation type="submission" date="2018-05" db="EMBL/GenBank/DDBJ databases">
        <authorList>
            <person name="Lanie J.A."/>
            <person name="Ng W.-L."/>
            <person name="Kazmierczak K.M."/>
            <person name="Andrzejewski T.M."/>
            <person name="Davidsen T.M."/>
            <person name="Wayne K.J."/>
            <person name="Tettelin H."/>
            <person name="Glass J.I."/>
            <person name="Rusch D."/>
            <person name="Podicherti R."/>
            <person name="Tsui H.-C.T."/>
            <person name="Winkler M.E."/>
        </authorList>
    </citation>
    <scope>NUCLEOTIDE SEQUENCE</scope>
</reference>
<dbReference type="InterPro" id="IPR000819">
    <property type="entry name" value="Peptidase_M17_C"/>
</dbReference>
<evidence type="ECO:0000256" key="1">
    <source>
        <dbReference type="ARBA" id="ARBA00009528"/>
    </source>
</evidence>
<gene>
    <name evidence="6" type="ORF">METZ01_LOCUS87800</name>
</gene>
<dbReference type="InterPro" id="IPR011356">
    <property type="entry name" value="Leucine_aapep/pepB"/>
</dbReference>
<proteinExistence type="inferred from homology"/>
<dbReference type="AlphaFoldDB" id="A0A381V3H8"/>
<protein>
    <recommendedName>
        <fullName evidence="5">Cytosol aminopeptidase domain-containing protein</fullName>
    </recommendedName>
</protein>
<dbReference type="Pfam" id="PF00883">
    <property type="entry name" value="Peptidase_M17"/>
    <property type="match status" value="1"/>
</dbReference>
<dbReference type="GO" id="GO:0070006">
    <property type="term" value="F:metalloaminopeptidase activity"/>
    <property type="evidence" value="ECO:0007669"/>
    <property type="project" value="InterPro"/>
</dbReference>
<dbReference type="PANTHER" id="PTHR11963">
    <property type="entry name" value="LEUCINE AMINOPEPTIDASE-RELATED"/>
    <property type="match status" value="1"/>
</dbReference>
<dbReference type="GO" id="GO:0006508">
    <property type="term" value="P:proteolysis"/>
    <property type="evidence" value="ECO:0007669"/>
    <property type="project" value="UniProtKB-KW"/>
</dbReference>
<keyword evidence="4" id="KW-0378">Hydrolase</keyword>
<dbReference type="CDD" id="cd00433">
    <property type="entry name" value="Peptidase_M17"/>
    <property type="match status" value="1"/>
</dbReference>
<dbReference type="GO" id="GO:0030145">
    <property type="term" value="F:manganese ion binding"/>
    <property type="evidence" value="ECO:0007669"/>
    <property type="project" value="InterPro"/>
</dbReference>
<organism evidence="6">
    <name type="scientific">marine metagenome</name>
    <dbReference type="NCBI Taxonomy" id="408172"/>
    <lineage>
        <taxon>unclassified sequences</taxon>
        <taxon>metagenomes</taxon>
        <taxon>ecological metagenomes</taxon>
    </lineage>
</organism>
<dbReference type="Gene3D" id="3.40.630.10">
    <property type="entry name" value="Zn peptidases"/>
    <property type="match status" value="1"/>
</dbReference>
<evidence type="ECO:0000256" key="2">
    <source>
        <dbReference type="ARBA" id="ARBA00022438"/>
    </source>
</evidence>
<evidence type="ECO:0000259" key="5">
    <source>
        <dbReference type="Pfam" id="PF00883"/>
    </source>
</evidence>
<evidence type="ECO:0000256" key="3">
    <source>
        <dbReference type="ARBA" id="ARBA00022670"/>
    </source>
</evidence>